<evidence type="ECO:0000256" key="4">
    <source>
        <dbReference type="ARBA" id="ARBA00022808"/>
    </source>
</evidence>
<dbReference type="UniPathway" id="UPA00379">
    <property type="reaction ID" value="UER00551"/>
</dbReference>
<reference evidence="9 10" key="1">
    <citation type="journal article" date="2010" name="Genome Biol. Evol.">
        <title>The sequence of a 1.8-mb bacterial linear plasmid reveals a rich evolutionary reservoir of secondary metabolic pathways.</title>
        <authorList>
            <person name="Medema M.H."/>
            <person name="Trefzer A."/>
            <person name="Kovalchuk A."/>
            <person name="van den Berg M."/>
            <person name="Mueller U."/>
            <person name="Heijne W."/>
            <person name="Wu L."/>
            <person name="Alam M.T."/>
            <person name="Ronning C.M."/>
            <person name="Nierman W.C."/>
            <person name="Bovenberg R.A.L."/>
            <person name="Breitling R."/>
            <person name="Takano E."/>
        </authorList>
    </citation>
    <scope>NUCLEOTIDE SEQUENCE [LARGE SCALE GENOMIC DNA]</scope>
    <source>
        <strain evidence="10">ATCC 27064 / DSM 738 / JCM 4710 / NBRC 13307 / NCIMB 12785 / NRRL 3585 / VKM Ac-602</strain>
    </source>
</reference>
<dbReference type="NCBIfam" id="TIGR01224">
    <property type="entry name" value="hutI"/>
    <property type="match status" value="1"/>
</dbReference>
<keyword evidence="3 7" id="KW-0378">Hydrolase</keyword>
<feature type="binding site" evidence="7">
    <location>
        <position position="325"/>
    </location>
    <ligand>
        <name>4-imidazolone-5-propanoate</name>
        <dbReference type="ChEBI" id="CHEBI:77893"/>
    </ligand>
</feature>
<dbReference type="GO" id="GO:0005506">
    <property type="term" value="F:iron ion binding"/>
    <property type="evidence" value="ECO:0007669"/>
    <property type="project" value="UniProtKB-UniRule"/>
</dbReference>
<keyword evidence="6 7" id="KW-0408">Iron</keyword>
<feature type="binding site" evidence="7">
    <location>
        <position position="322"/>
    </location>
    <ligand>
        <name>N-formimidoyl-L-glutamate</name>
        <dbReference type="ChEBI" id="CHEBI:58928"/>
    </ligand>
</feature>
<comment type="subcellular location">
    <subcellularLocation>
        <location evidence="7">Cytoplasm</location>
    </subcellularLocation>
</comment>
<dbReference type="Proteomes" id="UP000002357">
    <property type="component" value="Chromosome"/>
</dbReference>
<dbReference type="GO" id="GO:0008270">
    <property type="term" value="F:zinc ion binding"/>
    <property type="evidence" value="ECO:0007669"/>
    <property type="project" value="UniProtKB-UniRule"/>
</dbReference>
<feature type="binding site" evidence="7">
    <location>
        <position position="156"/>
    </location>
    <ligand>
        <name>4-imidazolone-5-propanoate</name>
        <dbReference type="ChEBI" id="CHEBI:77893"/>
    </ligand>
</feature>
<evidence type="ECO:0000259" key="8">
    <source>
        <dbReference type="Pfam" id="PF01979"/>
    </source>
</evidence>
<dbReference type="InterPro" id="IPR005920">
    <property type="entry name" value="HutI"/>
</dbReference>
<dbReference type="EMBL" id="CM000913">
    <property type="protein sequence ID" value="EFG07249.1"/>
    <property type="molecule type" value="Genomic_DNA"/>
</dbReference>
<evidence type="ECO:0000256" key="2">
    <source>
        <dbReference type="ARBA" id="ARBA00022723"/>
    </source>
</evidence>
<protein>
    <recommendedName>
        <fullName evidence="1 7">Imidazolonepropionase</fullName>
        <ecNumber evidence="1 7">3.5.2.7</ecNumber>
    </recommendedName>
    <alternativeName>
        <fullName evidence="7">Imidazolone-5-propionate hydrolase</fullName>
    </alternativeName>
</protein>
<feature type="binding site" evidence="7">
    <location>
        <position position="91"/>
    </location>
    <ligand>
        <name>Zn(2+)</name>
        <dbReference type="ChEBI" id="CHEBI:29105"/>
    </ligand>
</feature>
<comment type="function">
    <text evidence="7">Catalyzes the hydrolytic cleavage of the carbon-nitrogen bond in imidazolone-5-propanoate to yield N-formimidoyl-L-glutamate. It is the third step in the universal histidine degradation pathway.</text>
</comment>
<comment type="similarity">
    <text evidence="7">Belongs to the metallo-dependent hydrolases superfamily. HutI family.</text>
</comment>
<evidence type="ECO:0000256" key="1">
    <source>
        <dbReference type="ARBA" id="ARBA00012864"/>
    </source>
</evidence>
<feature type="binding site" evidence="7">
    <location>
        <position position="89"/>
    </location>
    <ligand>
        <name>Zn(2+)</name>
        <dbReference type="ChEBI" id="CHEBI:29105"/>
    </ligand>
</feature>
<dbReference type="InterPro" id="IPR032466">
    <property type="entry name" value="Metal_Hydrolase"/>
</dbReference>
<dbReference type="InterPro" id="IPR006680">
    <property type="entry name" value="Amidohydro-rel"/>
</dbReference>
<comment type="cofactor">
    <cofactor evidence="7">
        <name>Zn(2+)</name>
        <dbReference type="ChEBI" id="CHEBI:29105"/>
    </cofactor>
    <cofactor evidence="7">
        <name>Fe(3+)</name>
        <dbReference type="ChEBI" id="CHEBI:29034"/>
    </cofactor>
    <text evidence="7">Binds 1 zinc or iron ion per subunit.</text>
</comment>
<feature type="binding site" evidence="7">
    <location>
        <position position="320"/>
    </location>
    <ligand>
        <name>Fe(3+)</name>
        <dbReference type="ChEBI" id="CHEBI:29034"/>
    </ligand>
</feature>
<comment type="catalytic activity">
    <reaction evidence="7">
        <text>4-imidazolone-5-propanoate + H2O = N-formimidoyl-L-glutamate</text>
        <dbReference type="Rhea" id="RHEA:23660"/>
        <dbReference type="ChEBI" id="CHEBI:15377"/>
        <dbReference type="ChEBI" id="CHEBI:58928"/>
        <dbReference type="ChEBI" id="CHEBI:77893"/>
        <dbReference type="EC" id="3.5.2.7"/>
    </reaction>
</comment>
<accession>E2Q6C5</accession>
<dbReference type="GO" id="GO:0019557">
    <property type="term" value="P:L-histidine catabolic process to glutamate and formate"/>
    <property type="evidence" value="ECO:0007669"/>
    <property type="project" value="UniProtKB-UniPathway"/>
</dbReference>
<name>E2Q6C5_STRCL</name>
<dbReference type="eggNOG" id="COG1228">
    <property type="taxonomic scope" value="Bacteria"/>
</dbReference>
<dbReference type="SUPFAM" id="SSF51338">
    <property type="entry name" value="Composite domain of metallo-dependent hydrolases"/>
    <property type="match status" value="1"/>
</dbReference>
<sequence length="408" mass="42503">MARDGLADSPPAAVREDPMTTTLITNISALVTNDPAREGDSPLGTVESAAVVIEGEHIVWTGRAQDAPAADTVHDAAGRAAVPGFVDSHSHLVFAGDRTAEFNARMSGAPYRAGGIRTTVAATRAASDAELEAGLTRYLDEALRQGTTVMETKSGYGLTVADEARALELAARHTDEVTYLGAHVVAPEYADDPGGYVDLVTGPMLDACAPHARWVDVFCERGAFDGDQARAVLTAGIAKGLTPRVHANQLGHGPGVRLAVELGAASADHCTHLTDADIDALAGGDTVATLLPGAEFSTRAPWPDARRLLDAGVTVALSTDCNPGSSFTSSMPFCIALAVRDMGMTPHEALWAATAGGARALRRTDVGRIAPGSRADLVLLDAPSPVHLAYRPGVPLVTDVWRRGVKEK</sequence>
<dbReference type="FunFam" id="3.20.20.140:FF:000007">
    <property type="entry name" value="Imidazolonepropionase"/>
    <property type="match status" value="1"/>
</dbReference>
<dbReference type="GO" id="GO:0050480">
    <property type="term" value="F:imidazolonepropionase activity"/>
    <property type="evidence" value="ECO:0007669"/>
    <property type="project" value="UniProtKB-UniRule"/>
</dbReference>
<keyword evidence="10" id="KW-1185">Reference proteome</keyword>
<keyword evidence="4 7" id="KW-0369">Histidine metabolism</keyword>
<feature type="binding site" evidence="7">
    <location>
        <position position="324"/>
    </location>
    <ligand>
        <name>N-formimidoyl-L-glutamate</name>
        <dbReference type="ChEBI" id="CHEBI:58928"/>
    </ligand>
</feature>
<dbReference type="HAMAP" id="MF_00372">
    <property type="entry name" value="HutI"/>
    <property type="match status" value="1"/>
</dbReference>
<evidence type="ECO:0000256" key="7">
    <source>
        <dbReference type="HAMAP-Rule" id="MF_00372"/>
    </source>
</evidence>
<feature type="binding site" evidence="7">
    <location>
        <position position="246"/>
    </location>
    <ligand>
        <name>Fe(3+)</name>
        <dbReference type="ChEBI" id="CHEBI:29034"/>
    </ligand>
</feature>
<dbReference type="PANTHER" id="PTHR42752:SF1">
    <property type="entry name" value="IMIDAZOLONEPROPIONASE-RELATED"/>
    <property type="match status" value="1"/>
</dbReference>
<evidence type="ECO:0000256" key="3">
    <source>
        <dbReference type="ARBA" id="ARBA00022801"/>
    </source>
</evidence>
<dbReference type="PANTHER" id="PTHR42752">
    <property type="entry name" value="IMIDAZOLONEPROPIONASE"/>
    <property type="match status" value="1"/>
</dbReference>
<dbReference type="STRING" id="1901.BB341_17470"/>
<feature type="domain" description="Amidohydrolase-related" evidence="8">
    <location>
        <begin position="267"/>
        <end position="384"/>
    </location>
</feature>
<feature type="binding site" evidence="7">
    <location>
        <position position="246"/>
    </location>
    <ligand>
        <name>Zn(2+)</name>
        <dbReference type="ChEBI" id="CHEBI:29105"/>
    </ligand>
</feature>
<dbReference type="AlphaFoldDB" id="E2Q6C5"/>
<evidence type="ECO:0000313" key="9">
    <source>
        <dbReference type="EMBL" id="EFG07249.1"/>
    </source>
</evidence>
<keyword evidence="5 7" id="KW-0862">Zinc</keyword>
<feature type="binding site" evidence="7">
    <location>
        <position position="320"/>
    </location>
    <ligand>
        <name>Zn(2+)</name>
        <dbReference type="ChEBI" id="CHEBI:29105"/>
    </ligand>
</feature>
<keyword evidence="2 7" id="KW-0479">Metal-binding</keyword>
<gene>
    <name evidence="7 9" type="primary">hutI</name>
    <name evidence="9" type="ORF">SCLAV_2176</name>
</gene>
<keyword evidence="7" id="KW-0963">Cytoplasm</keyword>
<evidence type="ECO:0000313" key="10">
    <source>
        <dbReference type="Proteomes" id="UP000002357"/>
    </source>
</evidence>
<dbReference type="SUPFAM" id="SSF51556">
    <property type="entry name" value="Metallo-dependent hydrolases"/>
    <property type="match status" value="1"/>
</dbReference>
<feature type="binding site" evidence="7">
    <location>
        <position position="89"/>
    </location>
    <ligand>
        <name>Fe(3+)</name>
        <dbReference type="ChEBI" id="CHEBI:29034"/>
    </ligand>
</feature>
<dbReference type="InterPro" id="IPR011059">
    <property type="entry name" value="Metal-dep_hydrolase_composite"/>
</dbReference>
<dbReference type="Gene3D" id="2.30.40.10">
    <property type="entry name" value="Urease, subunit C, domain 1"/>
    <property type="match status" value="1"/>
</dbReference>
<feature type="binding site" evidence="7">
    <location>
        <position position="249"/>
    </location>
    <ligand>
        <name>4-imidazolone-5-propanoate</name>
        <dbReference type="ChEBI" id="CHEBI:77893"/>
    </ligand>
</feature>
<feature type="binding site" evidence="7">
    <location>
        <position position="156"/>
    </location>
    <ligand>
        <name>N-formimidoyl-L-glutamate</name>
        <dbReference type="ChEBI" id="CHEBI:58928"/>
    </ligand>
</feature>
<dbReference type="Gene3D" id="3.20.20.140">
    <property type="entry name" value="Metal-dependent hydrolases"/>
    <property type="match status" value="1"/>
</dbReference>
<feature type="binding site" evidence="7">
    <location>
        <position position="98"/>
    </location>
    <ligand>
        <name>4-imidazolone-5-propanoate</name>
        <dbReference type="ChEBI" id="CHEBI:77893"/>
    </ligand>
</feature>
<dbReference type="Pfam" id="PF01979">
    <property type="entry name" value="Amidohydro_1"/>
    <property type="match status" value="1"/>
</dbReference>
<dbReference type="GO" id="GO:0019556">
    <property type="term" value="P:L-histidine catabolic process to glutamate and formamide"/>
    <property type="evidence" value="ECO:0007669"/>
    <property type="project" value="UniProtKB-UniRule"/>
</dbReference>
<evidence type="ECO:0000256" key="5">
    <source>
        <dbReference type="ARBA" id="ARBA00022833"/>
    </source>
</evidence>
<organism evidence="9 10">
    <name type="scientific">Streptomyces clavuligerus</name>
    <dbReference type="NCBI Taxonomy" id="1901"/>
    <lineage>
        <taxon>Bacteria</taxon>
        <taxon>Bacillati</taxon>
        <taxon>Actinomycetota</taxon>
        <taxon>Actinomycetes</taxon>
        <taxon>Kitasatosporales</taxon>
        <taxon>Streptomycetaceae</taxon>
        <taxon>Streptomyces</taxon>
    </lineage>
</organism>
<evidence type="ECO:0000256" key="6">
    <source>
        <dbReference type="ARBA" id="ARBA00023004"/>
    </source>
</evidence>
<feature type="binding site" evidence="7">
    <location>
        <position position="183"/>
    </location>
    <ligand>
        <name>4-imidazolone-5-propanoate</name>
        <dbReference type="ChEBI" id="CHEBI:77893"/>
    </ligand>
</feature>
<proteinExistence type="inferred from homology"/>
<dbReference type="CDD" id="cd01296">
    <property type="entry name" value="Imidazolone-5PH"/>
    <property type="match status" value="1"/>
</dbReference>
<feature type="binding site" evidence="7">
    <location>
        <position position="91"/>
    </location>
    <ligand>
        <name>Fe(3+)</name>
        <dbReference type="ChEBI" id="CHEBI:29034"/>
    </ligand>
</feature>
<dbReference type="GO" id="GO:0005737">
    <property type="term" value="C:cytoplasm"/>
    <property type="evidence" value="ECO:0007669"/>
    <property type="project" value="UniProtKB-SubCell"/>
</dbReference>
<dbReference type="EC" id="3.5.2.7" evidence="1 7"/>
<comment type="pathway">
    <text evidence="7">Amino-acid degradation; L-histidine degradation into L-glutamate; N-formimidoyl-L-glutamate from L-histidine: step 3/3.</text>
</comment>